<dbReference type="InterPro" id="IPR031729">
    <property type="entry name" value="Fanconi_A_N"/>
</dbReference>
<dbReference type="Proteomes" id="UP000578343">
    <property type="component" value="Unassembled WGS sequence"/>
</dbReference>
<dbReference type="InterPro" id="IPR055386">
    <property type="entry name" value="FANCA_helical"/>
</dbReference>
<organism evidence="5 6">
    <name type="scientific">Baryphthengus martii</name>
    <name type="common">Rufous motmot</name>
    <dbReference type="NCBI Taxonomy" id="176943"/>
    <lineage>
        <taxon>Eukaryota</taxon>
        <taxon>Metazoa</taxon>
        <taxon>Chordata</taxon>
        <taxon>Craniata</taxon>
        <taxon>Vertebrata</taxon>
        <taxon>Euteleostomi</taxon>
        <taxon>Archelosauria</taxon>
        <taxon>Archosauria</taxon>
        <taxon>Dinosauria</taxon>
        <taxon>Saurischia</taxon>
        <taxon>Theropoda</taxon>
        <taxon>Coelurosauria</taxon>
        <taxon>Aves</taxon>
        <taxon>Neognathae</taxon>
        <taxon>Neoaves</taxon>
        <taxon>Telluraves</taxon>
        <taxon>Coraciimorphae</taxon>
        <taxon>Coraciiformes</taxon>
        <taxon>Momotidae</taxon>
        <taxon>Baryphthengus</taxon>
    </lineage>
</organism>
<comment type="caution">
    <text evidence="5">The sequence shown here is derived from an EMBL/GenBank/DDBJ whole genome shotgun (WGS) entry which is preliminary data.</text>
</comment>
<evidence type="ECO:0000313" key="6">
    <source>
        <dbReference type="Proteomes" id="UP000578343"/>
    </source>
</evidence>
<dbReference type="GO" id="GO:0045589">
    <property type="term" value="P:regulation of regulatory T cell differentiation"/>
    <property type="evidence" value="ECO:0007669"/>
    <property type="project" value="TreeGrafter"/>
</dbReference>
<dbReference type="PANTHER" id="PTHR12047">
    <property type="entry name" value="FANCONI ANEMIA GROUP A PROTEIN"/>
    <property type="match status" value="1"/>
</dbReference>
<dbReference type="OrthoDB" id="2287188at2759"/>
<dbReference type="Pfam" id="PF15865">
    <property type="entry name" value="Fanconi_A_N"/>
    <property type="match status" value="1"/>
</dbReference>
<reference evidence="5 6" key="1">
    <citation type="submission" date="2019-09" db="EMBL/GenBank/DDBJ databases">
        <title>Bird 10,000 Genomes (B10K) Project - Family phase.</title>
        <authorList>
            <person name="Zhang G."/>
        </authorList>
    </citation>
    <scope>NUCLEOTIDE SEQUENCE [LARGE SCALE GENOMIC DNA]</scope>
    <source>
        <strain evidence="5">B10K-DU-001-21</strain>
        <tissue evidence="5">Muscle</tissue>
    </source>
</reference>
<dbReference type="Pfam" id="PF24781">
    <property type="entry name" value="FANCA_helical"/>
    <property type="match status" value="1"/>
</dbReference>
<name>A0A7K9ERB6_BARMA</name>
<sequence>GRARKRKSTFGSGAELQEAVLHLLDRHQNLNDLLLEVEGSVELPGQDGAEHQEVPSESFIVSVLQEQASRLGVPTATLAAKSAVANMERICRAPAGPSPGPLLNSDQREKLSCLLQTVKELLANNVFCRSRFCQEMWEMKDPPVLEAVWHLHRGDIAGLAELLESPSVPAVVEWLCSSLRGLCEQAEGSCRDVELAGDMELAGHLLSGKTWNWVLVEQSWLQSSFIFHFSHCVFVSLLWGAGVLDAVGQEKQEDVPTLGAMRFWLNVFSVSVYKSAVHPDSLQQFFRHTLTEVLTYNPLLKAVSDAIRMQKEWSFTRTCSLLTALYRKLLVAFSEKEVIGQLRQVLETHEVNWHHVLSCVSTLVVCQAEAEQLFKDLLSHLLTKAFENYDMENLITAFLIARQAALEGPAVFMPYSEWFKASFGNAGGHHGSSKKALVFLFEFLSELVPFEAAPYLKVHIMYPPFVPTKHRSILLEYITLAKTRLADLKVAIEDMGLYEDLSSTDESVQPQGQALRDVEKALQIFETTRKIPTSVIEASIFRRPYYTSWFLPALLKPRVLPKTPDALMAFIDSLKRADKIPSNLYSAYTQACRAMKEKMLQDESKAEPSHPREPAEQLEAELAELRTLVVDQSKSKDVPAQIAVISDRLASVLGSSSEENEATALNSPIQIDISTPRLEPSHQPIVDLLLTSFCQNLIAASHFNPPDRQGPCLSLFVKMMCGHRNLLPALLSRLCQLIYHQGPSLSDAHILGLAAFVIHLSESRALIPAVEANFGLSQPIPEQALSVSEYWNHLLVCRTEESLAFCMRFCTAAASYLLCKFSSCSREDLCALLPPGLLKKLQHLVPRLCLEARGILHQEAKTDPSWTSPSCPSLNFKRASLSLWKQARFRELLREEAFQLSFREWLLMELEVYPEKDVLSASERQDFHYWAIYQWYLPAPSASGGCDGDLEKACGVIINTILDFSKRLDLGSCGQPKMSVNPDILCRLQEMVLELGCRRRFLPGHGGAQRHFLFEILQERLKDRKPGSALGEQLWRQQELLLHRRVLVGLPAAMLITTCRKGKKTVLDCEDFFRFVTLELKNVCSRGYALSFDITAHFFRGLLHASLECEEPAAEVDDVLRACQTQCPVVLLSAALWWPRLEPALCSQWKRLFGAPLAEELERLREQHFSATGFLSSEAVFHPSGPPWISAAFLHCAVWQQSPRGRGRRALERLGTDTEQARLGPGLFSFQLLVSLLFFALMELISAKIAPKEGVDFQLALEWSLEILQCLEERGTSWPLLFHPPEADPRKYHILRSAASDRHTRLLPLAFYSLTPGFHHELLTREHSFLYTALDLYLQLLRLFVEGKDLPCSDQTGQGPGPAEQADPLEVISTARRFLLGAIPQCPAQSFGNIQPLLATCEELDPELGATLVHCSRPSAATELDEELVLF</sequence>
<gene>
    <name evidence="5" type="primary">Fanca</name>
    <name evidence="5" type="ORF">BARMAR_R12471</name>
</gene>
<dbReference type="InterPro" id="IPR055277">
    <property type="entry name" value="Fanconi_A_C"/>
</dbReference>
<evidence type="ECO:0000313" key="5">
    <source>
        <dbReference type="EMBL" id="NXG79099.1"/>
    </source>
</evidence>
<feature type="domain" description="Fanconi anaemia group A protein helical" evidence="3">
    <location>
        <begin position="511"/>
        <end position="592"/>
    </location>
</feature>
<evidence type="ECO:0000259" key="1">
    <source>
        <dbReference type="Pfam" id="PF03511"/>
    </source>
</evidence>
<dbReference type="GO" id="GO:0043240">
    <property type="term" value="C:Fanconi anaemia nuclear complex"/>
    <property type="evidence" value="ECO:0007669"/>
    <property type="project" value="InterPro"/>
</dbReference>
<dbReference type="EMBL" id="VWZK01018792">
    <property type="protein sequence ID" value="NXG79099.1"/>
    <property type="molecule type" value="Genomic_DNA"/>
</dbReference>
<feature type="non-terminal residue" evidence="5">
    <location>
        <position position="1431"/>
    </location>
</feature>
<feature type="non-terminal residue" evidence="5">
    <location>
        <position position="1"/>
    </location>
</feature>
<accession>A0A7K9ERB6</accession>
<protein>
    <submittedName>
        <fullName evidence="5">FANCA protein</fullName>
    </submittedName>
</protein>
<dbReference type="InterPro" id="IPR003516">
    <property type="entry name" value="FANCA"/>
</dbReference>
<evidence type="ECO:0000259" key="3">
    <source>
        <dbReference type="Pfam" id="PF24781"/>
    </source>
</evidence>
<feature type="domain" description="Fanconi anaemia group A protein N-terminal" evidence="2">
    <location>
        <begin position="137"/>
        <end position="490"/>
    </location>
</feature>
<dbReference type="Pfam" id="PF03511">
    <property type="entry name" value="FANCA_CTD"/>
    <property type="match status" value="1"/>
</dbReference>
<dbReference type="PANTHER" id="PTHR12047:SF2">
    <property type="entry name" value="FANCONI ANEMIA GROUP A PROTEIN"/>
    <property type="match status" value="1"/>
</dbReference>
<dbReference type="GO" id="GO:0036297">
    <property type="term" value="P:interstrand cross-link repair"/>
    <property type="evidence" value="ECO:0007669"/>
    <property type="project" value="InterPro"/>
</dbReference>
<dbReference type="PRINTS" id="PR00826">
    <property type="entry name" value="FANCONIAGENE"/>
</dbReference>
<feature type="domain" description="Fanconi anaemia group A protein C-terminal" evidence="1">
    <location>
        <begin position="1189"/>
        <end position="1407"/>
    </location>
</feature>
<dbReference type="Pfam" id="PF24783">
    <property type="entry name" value="FANCA_arcN"/>
    <property type="match status" value="1"/>
</dbReference>
<evidence type="ECO:0000259" key="4">
    <source>
        <dbReference type="Pfam" id="PF24783"/>
    </source>
</evidence>
<evidence type="ECO:0000259" key="2">
    <source>
        <dbReference type="Pfam" id="PF15865"/>
    </source>
</evidence>
<keyword evidence="6" id="KW-1185">Reference proteome</keyword>
<proteinExistence type="predicted"/>
<dbReference type="InterPro" id="IPR055387">
    <property type="entry name" value="FANCA_arcN"/>
</dbReference>
<feature type="domain" description="Fanconi anaemia group A protein arcN subdomain" evidence="4">
    <location>
        <begin position="613"/>
        <end position="853"/>
    </location>
</feature>